<dbReference type="EMBL" id="CP036276">
    <property type="protein sequence ID" value="QDU42043.1"/>
    <property type="molecule type" value="Genomic_DNA"/>
</dbReference>
<name>A0A517ZHT6_9PLAN</name>
<organism evidence="1 2">
    <name type="scientific">Symmachiella dynata</name>
    <dbReference type="NCBI Taxonomy" id="2527995"/>
    <lineage>
        <taxon>Bacteria</taxon>
        <taxon>Pseudomonadati</taxon>
        <taxon>Planctomycetota</taxon>
        <taxon>Planctomycetia</taxon>
        <taxon>Planctomycetales</taxon>
        <taxon>Planctomycetaceae</taxon>
        <taxon>Symmachiella</taxon>
    </lineage>
</organism>
<proteinExistence type="predicted"/>
<protein>
    <submittedName>
        <fullName evidence="1">Uncharacterized protein</fullName>
    </submittedName>
</protein>
<reference evidence="1 2" key="1">
    <citation type="submission" date="2019-02" db="EMBL/GenBank/DDBJ databases">
        <title>Deep-cultivation of Planctomycetes and their phenomic and genomic characterization uncovers novel biology.</title>
        <authorList>
            <person name="Wiegand S."/>
            <person name="Jogler M."/>
            <person name="Boedeker C."/>
            <person name="Pinto D."/>
            <person name="Vollmers J."/>
            <person name="Rivas-Marin E."/>
            <person name="Kohn T."/>
            <person name="Peeters S.H."/>
            <person name="Heuer A."/>
            <person name="Rast P."/>
            <person name="Oberbeckmann S."/>
            <person name="Bunk B."/>
            <person name="Jeske O."/>
            <person name="Meyerdierks A."/>
            <person name="Storesund J.E."/>
            <person name="Kallscheuer N."/>
            <person name="Luecker S."/>
            <person name="Lage O.M."/>
            <person name="Pohl T."/>
            <person name="Merkel B.J."/>
            <person name="Hornburger P."/>
            <person name="Mueller R.-W."/>
            <person name="Bruemmer F."/>
            <person name="Labrenz M."/>
            <person name="Spormann A.M."/>
            <person name="Op den Camp H."/>
            <person name="Overmann J."/>
            <person name="Amann R."/>
            <person name="Jetten M.S.M."/>
            <person name="Mascher T."/>
            <person name="Medema M.H."/>
            <person name="Devos D.P."/>
            <person name="Kaster A.-K."/>
            <person name="Ovreas L."/>
            <person name="Rohde M."/>
            <person name="Galperin M.Y."/>
            <person name="Jogler C."/>
        </authorList>
    </citation>
    <scope>NUCLEOTIDE SEQUENCE [LARGE SCALE GENOMIC DNA]</scope>
    <source>
        <strain evidence="1 2">Mal52</strain>
    </source>
</reference>
<evidence type="ECO:0000313" key="2">
    <source>
        <dbReference type="Proteomes" id="UP000319383"/>
    </source>
</evidence>
<dbReference type="KEGG" id="sdyn:Mal52_04980"/>
<evidence type="ECO:0000313" key="1">
    <source>
        <dbReference type="EMBL" id="QDU42043.1"/>
    </source>
</evidence>
<dbReference type="Proteomes" id="UP000319383">
    <property type="component" value="Chromosome"/>
</dbReference>
<accession>A0A517ZHT6</accession>
<dbReference type="AlphaFoldDB" id="A0A517ZHT6"/>
<keyword evidence="2" id="KW-1185">Reference proteome</keyword>
<sequence length="61" mass="6720">MQSASETRQEGTIVTSLVFLIIRCPGDSNQAANVSTGWYLGNVLSHKPGMTGFTVLFRRFK</sequence>
<gene>
    <name evidence="1" type="ORF">Mal52_04980</name>
</gene>